<gene>
    <name evidence="1" type="ORF">Taro_013211</name>
</gene>
<accession>A0A843UB89</accession>
<sequence>MFPCRVSLHEYKHLKTRLYYFPHVERDSIRAILGGLAMLLKLVVGLTLACSSRLTTKLPLEISLGSVPGVTVDYIPPVVGSSTVVAFKGTPVGSIGSLLET</sequence>
<comment type="caution">
    <text evidence="1">The sequence shown here is derived from an EMBL/GenBank/DDBJ whole genome shotgun (WGS) entry which is preliminary data.</text>
</comment>
<evidence type="ECO:0000313" key="1">
    <source>
        <dbReference type="EMBL" id="MQL80765.1"/>
    </source>
</evidence>
<reference evidence="1" key="1">
    <citation type="submission" date="2017-07" db="EMBL/GenBank/DDBJ databases">
        <title>Taro Niue Genome Assembly and Annotation.</title>
        <authorList>
            <person name="Atibalentja N."/>
            <person name="Keating K."/>
            <person name="Fields C.J."/>
        </authorList>
    </citation>
    <scope>NUCLEOTIDE SEQUENCE</scope>
    <source>
        <strain evidence="1">Niue_2</strain>
        <tissue evidence="1">Leaf</tissue>
    </source>
</reference>
<dbReference type="EMBL" id="NMUH01000524">
    <property type="protein sequence ID" value="MQL80765.1"/>
    <property type="molecule type" value="Genomic_DNA"/>
</dbReference>
<evidence type="ECO:0000313" key="2">
    <source>
        <dbReference type="Proteomes" id="UP000652761"/>
    </source>
</evidence>
<dbReference type="AlphaFoldDB" id="A0A843UB89"/>
<name>A0A843UB89_COLES</name>
<keyword evidence="2" id="KW-1185">Reference proteome</keyword>
<protein>
    <submittedName>
        <fullName evidence="1">Uncharacterized protein</fullName>
    </submittedName>
</protein>
<organism evidence="1 2">
    <name type="scientific">Colocasia esculenta</name>
    <name type="common">Wild taro</name>
    <name type="synonym">Arum esculentum</name>
    <dbReference type="NCBI Taxonomy" id="4460"/>
    <lineage>
        <taxon>Eukaryota</taxon>
        <taxon>Viridiplantae</taxon>
        <taxon>Streptophyta</taxon>
        <taxon>Embryophyta</taxon>
        <taxon>Tracheophyta</taxon>
        <taxon>Spermatophyta</taxon>
        <taxon>Magnoliopsida</taxon>
        <taxon>Liliopsida</taxon>
        <taxon>Araceae</taxon>
        <taxon>Aroideae</taxon>
        <taxon>Colocasieae</taxon>
        <taxon>Colocasia</taxon>
    </lineage>
</organism>
<proteinExistence type="predicted"/>
<dbReference type="Proteomes" id="UP000652761">
    <property type="component" value="Unassembled WGS sequence"/>
</dbReference>